<organism evidence="2 3">
    <name type="scientific">Heligmosomoides polygyrus</name>
    <name type="common">Parasitic roundworm</name>
    <dbReference type="NCBI Taxonomy" id="6339"/>
    <lineage>
        <taxon>Eukaryota</taxon>
        <taxon>Metazoa</taxon>
        <taxon>Ecdysozoa</taxon>
        <taxon>Nematoda</taxon>
        <taxon>Chromadorea</taxon>
        <taxon>Rhabditida</taxon>
        <taxon>Rhabditina</taxon>
        <taxon>Rhabditomorpha</taxon>
        <taxon>Strongyloidea</taxon>
        <taxon>Heligmosomidae</taxon>
        <taxon>Heligmosomoides</taxon>
    </lineage>
</organism>
<sequence length="224" mass="25806">MTCLLLRRRAKDVAQRVWGSGRRAEDVVQCGWKFRSKSRDIGRGFKAVLYGSTRTTTGFGIIVSGRFRDSITGHFVQAKDEFWSLLDEKKEEVPSKDIIIVAGDLNEHDRDRSIVTDAKEVVPYETVAPQYRPLVCTLKITPPRVQQVERCDAARMKWWRMREKEAAVISRVRLPTVTTVDETWKRATDAIRQAAMLELGTTEPARRKVDRQTWLWTDDVKAKI</sequence>
<evidence type="ECO:0000313" key="2">
    <source>
        <dbReference type="Proteomes" id="UP000050761"/>
    </source>
</evidence>
<reference evidence="3" key="2">
    <citation type="submission" date="2019-09" db="UniProtKB">
        <authorList>
            <consortium name="WormBaseParasite"/>
        </authorList>
    </citation>
    <scope>IDENTIFICATION</scope>
</reference>
<gene>
    <name evidence="1" type="ORF">HPBE_LOCUS4996</name>
</gene>
<evidence type="ECO:0000313" key="1">
    <source>
        <dbReference type="EMBL" id="VDO63062.1"/>
    </source>
</evidence>
<dbReference type="OrthoDB" id="5856395at2759"/>
<dbReference type="AlphaFoldDB" id="A0A183FEY3"/>
<dbReference type="WBParaSite" id="HPBE_0000499501-mRNA-1">
    <property type="protein sequence ID" value="HPBE_0000499501-mRNA-1"/>
    <property type="gene ID" value="HPBE_0000499501"/>
</dbReference>
<accession>A0A183FEY3</accession>
<keyword evidence="2" id="KW-1185">Reference proteome</keyword>
<evidence type="ECO:0000313" key="3">
    <source>
        <dbReference type="WBParaSite" id="HPBE_0000499501-mRNA-1"/>
    </source>
</evidence>
<dbReference type="EMBL" id="UZAH01025394">
    <property type="protein sequence ID" value="VDO63062.1"/>
    <property type="molecule type" value="Genomic_DNA"/>
</dbReference>
<protein>
    <submittedName>
        <fullName evidence="3">Endo/exonuclease/phosphatase domain-containing protein</fullName>
    </submittedName>
</protein>
<reference evidence="1 2" key="1">
    <citation type="submission" date="2018-11" db="EMBL/GenBank/DDBJ databases">
        <authorList>
            <consortium name="Pathogen Informatics"/>
        </authorList>
    </citation>
    <scope>NUCLEOTIDE SEQUENCE [LARGE SCALE GENOMIC DNA]</scope>
</reference>
<proteinExistence type="predicted"/>
<dbReference type="Proteomes" id="UP000050761">
    <property type="component" value="Unassembled WGS sequence"/>
</dbReference>
<accession>A0A3P8ATM7</accession>
<name>A0A183FEY3_HELPZ</name>